<accession>A0ABU0T6Q3</accession>
<sequence length="382" mass="41707">MTQDLPDAAARLLPLPRCDSTDSRALSRHSERKGHPMSPAPRRTCGARIAVTTGFRAHGLAARPDIPGMPRGSVLCELTEQGPEQHAGRIRPLARPEGGAVWATWTTPDEVVCLTLFDCSQHSKDQERPCSLFGAHLGPCSFARDDALAEDPARAARIDAALGVLAEADQHDMPAVRSAAHDATLLAWDELRTRHIWTKLPACDRAAMYRLLARADSLRTTRVSVASTANELAADVAQMTRRWEPSSPQRLPDGDTAAALLDTLDRLPPEWRILVLGGQREKRYQARMPLDEAVAWADRRSSEGLAPPPAEEDWTAEWDRKGDKRQGAAASKRLANLPTGWRVDAVRRIALGTVGDTATSINVIRSYGVDRALPDTGRLTST</sequence>
<feature type="region of interest" description="Disordered" evidence="1">
    <location>
        <begin position="299"/>
        <end position="331"/>
    </location>
</feature>
<evidence type="ECO:0000313" key="2">
    <source>
        <dbReference type="EMBL" id="MDQ1031473.1"/>
    </source>
</evidence>
<dbReference type="EMBL" id="JAUSZI010000002">
    <property type="protein sequence ID" value="MDQ1031473.1"/>
    <property type="molecule type" value="Genomic_DNA"/>
</dbReference>
<reference evidence="2 3" key="1">
    <citation type="submission" date="2023-07" db="EMBL/GenBank/DDBJ databases">
        <title>Comparative genomics of wheat-associated soil bacteria to identify genetic determinants of phenazine resistance.</title>
        <authorList>
            <person name="Mouncey N."/>
        </authorList>
    </citation>
    <scope>NUCLEOTIDE SEQUENCE [LARGE SCALE GENOMIC DNA]</scope>
    <source>
        <strain evidence="2 3">V2I4</strain>
    </source>
</reference>
<name>A0ABU0T6Q3_9ACTN</name>
<feature type="region of interest" description="Disordered" evidence="1">
    <location>
        <begin position="1"/>
        <end position="43"/>
    </location>
</feature>
<keyword evidence="3" id="KW-1185">Reference proteome</keyword>
<feature type="compositionally biased region" description="Low complexity" evidence="1">
    <location>
        <begin position="1"/>
        <end position="17"/>
    </location>
</feature>
<comment type="caution">
    <text evidence="2">The sequence shown here is derived from an EMBL/GenBank/DDBJ whole genome shotgun (WGS) entry which is preliminary data.</text>
</comment>
<evidence type="ECO:0000313" key="3">
    <source>
        <dbReference type="Proteomes" id="UP001230328"/>
    </source>
</evidence>
<feature type="compositionally biased region" description="Basic and acidic residues" evidence="1">
    <location>
        <begin position="317"/>
        <end position="326"/>
    </location>
</feature>
<protein>
    <submittedName>
        <fullName evidence="2">Uncharacterized protein</fullName>
    </submittedName>
</protein>
<dbReference type="RefSeq" id="WP_307527646.1">
    <property type="nucleotide sequence ID" value="NZ_JAUSZI010000002.1"/>
</dbReference>
<evidence type="ECO:0000256" key="1">
    <source>
        <dbReference type="SAM" id="MobiDB-lite"/>
    </source>
</evidence>
<dbReference type="Proteomes" id="UP001230328">
    <property type="component" value="Unassembled WGS sequence"/>
</dbReference>
<gene>
    <name evidence="2" type="ORF">QF035_009055</name>
</gene>
<organism evidence="2 3">
    <name type="scientific">Streptomyces umbrinus</name>
    <dbReference type="NCBI Taxonomy" id="67370"/>
    <lineage>
        <taxon>Bacteria</taxon>
        <taxon>Bacillati</taxon>
        <taxon>Actinomycetota</taxon>
        <taxon>Actinomycetes</taxon>
        <taxon>Kitasatosporales</taxon>
        <taxon>Streptomycetaceae</taxon>
        <taxon>Streptomyces</taxon>
        <taxon>Streptomyces phaeochromogenes group</taxon>
    </lineage>
</organism>
<proteinExistence type="predicted"/>